<proteinExistence type="predicted"/>
<evidence type="ECO:0000313" key="3">
    <source>
        <dbReference type="EMBL" id="MCA9757436.1"/>
    </source>
</evidence>
<reference evidence="3" key="2">
    <citation type="journal article" date="2021" name="Microbiome">
        <title>Successional dynamics and alternative stable states in a saline activated sludge microbial community over 9 years.</title>
        <authorList>
            <person name="Wang Y."/>
            <person name="Ye J."/>
            <person name="Ju F."/>
            <person name="Liu L."/>
            <person name="Boyd J.A."/>
            <person name="Deng Y."/>
            <person name="Parks D.H."/>
            <person name="Jiang X."/>
            <person name="Yin X."/>
            <person name="Woodcroft B.J."/>
            <person name="Tyson G.W."/>
            <person name="Hugenholtz P."/>
            <person name="Polz M.F."/>
            <person name="Zhang T."/>
        </authorList>
    </citation>
    <scope>NUCLEOTIDE SEQUENCE</scope>
    <source>
        <strain evidence="3">HKST-UBA02</strain>
    </source>
</reference>
<feature type="transmembrane region" description="Helical" evidence="2">
    <location>
        <begin position="148"/>
        <end position="172"/>
    </location>
</feature>
<evidence type="ECO:0008006" key="5">
    <source>
        <dbReference type="Google" id="ProtNLM"/>
    </source>
</evidence>
<feature type="region of interest" description="Disordered" evidence="1">
    <location>
        <begin position="204"/>
        <end position="238"/>
    </location>
</feature>
<dbReference type="PANTHER" id="PTHR43596">
    <property type="entry name" value="ADP,ATP CARRIER PROTEIN"/>
    <property type="match status" value="1"/>
</dbReference>
<dbReference type="InterPro" id="IPR036259">
    <property type="entry name" value="MFS_trans_sf"/>
</dbReference>
<feature type="transmembrane region" description="Helical" evidence="2">
    <location>
        <begin position="294"/>
        <end position="318"/>
    </location>
</feature>
<dbReference type="PANTHER" id="PTHR43596:SF1">
    <property type="entry name" value="ADP,ATP CARRIER PROTEIN"/>
    <property type="match status" value="1"/>
</dbReference>
<dbReference type="PROSITE" id="PS00819">
    <property type="entry name" value="DPS_2"/>
    <property type="match status" value="1"/>
</dbReference>
<sequence>MSRKTKWTGWLDLRPGEARSVGIALASAFLLLAALTLARSLREAMYLGRFAVETLPYVTAAAVAINLPVVIGFTRLLQRYSPSRVVFVLGLVEAAGLLPIWFLVGTASGRDLGIVLLYLWTSLGMLALISGFWVDLSERFSVRAAKRLFGVISAGGTAGAMTMGALLPLLARNTSPEALIPVLVLLLGGLLVCRTLLPPRTIPASPSAASPTPAGGAMSTAASSTPAEDPALRSTDTSPPTAGLHAIWASKHLRLIALITISATVASGLLDYQFKEYAQRAYAASPDGTVWGVPSLTAFFGAFYGWTGLVAMAVQLLLTGRIVRLLGTGAIAVLPSALLLGTAGFVAFPGLLAITATRGADASFRRAIFRPTMELLYVPLPAELKQRTKTFLDSFADSLAEAGAAGIVFLWVTVFALPSRGLSAIVAFGALALLYASLRMGREYLRSVVDRLRAEDADTAPKPAGGLDGFERFTATLTQIRSMEVLAARAEASAAGPPAKALTDLSTSRSATESTTGSTSPTRRSIAPSPDPSVNDLITMLARDDRVHDVAERLLALGSAAVPPLRAHLLDQDGDFVIRRRIPRVLARSDERTATAVLIEGLEMERFEIRYRCGVALARQRRKSRLLLTSAETEGVWRVIEAEVAKERPVWELQRLLDDNADTEVDELVGVRIEERGALSLEHTFRLLSFVLDPDPVSAAYQALGNPDERVRGLALEYLEHVLPARIRDRLWLFIGDPSARQVEKASRPVEDVVADLASSQATLFVSETDHAALRRLLEGS</sequence>
<feature type="compositionally biased region" description="Low complexity" evidence="1">
    <location>
        <begin position="204"/>
        <end position="227"/>
    </location>
</feature>
<feature type="transmembrane region" description="Helical" evidence="2">
    <location>
        <begin position="408"/>
        <end position="436"/>
    </location>
</feature>
<feature type="transmembrane region" description="Helical" evidence="2">
    <location>
        <begin position="54"/>
        <end position="73"/>
    </location>
</feature>
<keyword evidence="2" id="KW-0812">Transmembrane</keyword>
<dbReference type="SUPFAM" id="SSF103473">
    <property type="entry name" value="MFS general substrate transporter"/>
    <property type="match status" value="1"/>
</dbReference>
<dbReference type="AlphaFoldDB" id="A0A956NEH5"/>
<organism evidence="3 4">
    <name type="scientific">Eiseniibacteriota bacterium</name>
    <dbReference type="NCBI Taxonomy" id="2212470"/>
    <lineage>
        <taxon>Bacteria</taxon>
        <taxon>Candidatus Eiseniibacteriota</taxon>
    </lineage>
</organism>
<comment type="caution">
    <text evidence="3">The sequence shown here is derived from an EMBL/GenBank/DDBJ whole genome shotgun (WGS) entry which is preliminary data.</text>
</comment>
<dbReference type="InterPro" id="IPR023188">
    <property type="entry name" value="DPS_DNA-bd_CS"/>
</dbReference>
<feature type="transmembrane region" description="Helical" evidence="2">
    <location>
        <begin position="116"/>
        <end position="136"/>
    </location>
</feature>
<evidence type="ECO:0000256" key="1">
    <source>
        <dbReference type="SAM" id="MobiDB-lite"/>
    </source>
</evidence>
<feature type="region of interest" description="Disordered" evidence="1">
    <location>
        <begin position="497"/>
        <end position="534"/>
    </location>
</feature>
<feature type="transmembrane region" description="Helical" evidence="2">
    <location>
        <begin position="85"/>
        <end position="104"/>
    </location>
</feature>
<gene>
    <name evidence="3" type="ORF">KDA27_16650</name>
</gene>
<keyword evidence="2" id="KW-0472">Membrane</keyword>
<feature type="transmembrane region" description="Helical" evidence="2">
    <location>
        <begin position="255"/>
        <end position="274"/>
    </location>
</feature>
<evidence type="ECO:0000256" key="2">
    <source>
        <dbReference type="SAM" id="Phobius"/>
    </source>
</evidence>
<reference evidence="3" key="1">
    <citation type="submission" date="2020-04" db="EMBL/GenBank/DDBJ databases">
        <authorList>
            <person name="Zhang T."/>
        </authorList>
    </citation>
    <scope>NUCLEOTIDE SEQUENCE</scope>
    <source>
        <strain evidence="3">HKST-UBA02</strain>
    </source>
</reference>
<protein>
    <recommendedName>
        <fullName evidence="5">ADP,ATP carrier protein</fullName>
    </recommendedName>
</protein>
<dbReference type="EMBL" id="JAGQHS010000099">
    <property type="protein sequence ID" value="MCA9757436.1"/>
    <property type="molecule type" value="Genomic_DNA"/>
</dbReference>
<feature type="compositionally biased region" description="Low complexity" evidence="1">
    <location>
        <begin position="497"/>
        <end position="525"/>
    </location>
</feature>
<feature type="transmembrane region" description="Helical" evidence="2">
    <location>
        <begin position="325"/>
        <end position="348"/>
    </location>
</feature>
<accession>A0A956NEH5</accession>
<dbReference type="GO" id="GO:0016722">
    <property type="term" value="F:oxidoreductase activity, acting on metal ions"/>
    <property type="evidence" value="ECO:0007669"/>
    <property type="project" value="InterPro"/>
</dbReference>
<dbReference type="Proteomes" id="UP000739538">
    <property type="component" value="Unassembled WGS sequence"/>
</dbReference>
<keyword evidence="2" id="KW-1133">Transmembrane helix</keyword>
<name>A0A956NEH5_UNCEI</name>
<evidence type="ECO:0000313" key="4">
    <source>
        <dbReference type="Proteomes" id="UP000739538"/>
    </source>
</evidence>
<feature type="transmembrane region" description="Helical" evidence="2">
    <location>
        <begin position="178"/>
        <end position="197"/>
    </location>
</feature>